<keyword evidence="7" id="KW-0449">Lipoprotein</keyword>
<sequence>MKLSKKLLLSLGLLLTVFLAACYGGSDSSDAKSSSDKSKQELNLVAGAEIPSMDSSLGIDEIASQWLGSTKDGLYRLGPDSKPEPGIATDHTVSDDGLTWTFNLREDAVWSNGKPVTAHDFVFAWQRAVDPATGSEYGPYMMNGVIKNAKAVSQGNKKLSELGVKAIDDYTFEVTLEKPVPYFESMVAFPTFLPMNEAFVTEQGDRYAMEAENLLSNGPFKMTEWNQGEGWTVVKNEDYWDADKVKLETINIKVVKDTAAGVNLYQTDAIDQVGLTAEFVDEYRTSEEFTVEQAPVTFFLKMNQENEILQNTKARQAVQTIIDRQSMVDVILNDGSKPAGGLLPGDFVAHPESGEDFRELNEGLIEYNEDKAQQLWSEAKQELGIETTTLRLLGGDTEVSSNMDAYLKDQLENLEGLTIKLEAVPFKVRLQRDLNMNYDLQNYGWGPDYLDAYSFLNMWVTDGGNNKTGYSSEKYDRLINEASDELALKPVERFEALLEAERTLIQDDAVLAPLYQEGVAQLRKSYLKNVTSNPMGAEYTYKYAYIEK</sequence>
<evidence type="ECO:0000313" key="10">
    <source>
        <dbReference type="EMBL" id="TGB04864.1"/>
    </source>
</evidence>
<feature type="domain" description="Solute-binding protein family 5" evidence="9">
    <location>
        <begin position="82"/>
        <end position="466"/>
    </location>
</feature>
<dbReference type="Pfam" id="PF00496">
    <property type="entry name" value="SBP_bac_5"/>
    <property type="match status" value="1"/>
</dbReference>
<organism evidence="10 11">
    <name type="scientific">Halobacillus salinus</name>
    <dbReference type="NCBI Taxonomy" id="192814"/>
    <lineage>
        <taxon>Bacteria</taxon>
        <taxon>Bacillati</taxon>
        <taxon>Bacillota</taxon>
        <taxon>Bacilli</taxon>
        <taxon>Bacillales</taxon>
        <taxon>Bacillaceae</taxon>
        <taxon>Halobacillus</taxon>
    </lineage>
</organism>
<dbReference type="GO" id="GO:0015833">
    <property type="term" value="P:peptide transport"/>
    <property type="evidence" value="ECO:0007669"/>
    <property type="project" value="UniProtKB-KW"/>
</dbReference>
<evidence type="ECO:0000259" key="9">
    <source>
        <dbReference type="Pfam" id="PF00496"/>
    </source>
</evidence>
<evidence type="ECO:0000256" key="3">
    <source>
        <dbReference type="ARBA" id="ARBA00022448"/>
    </source>
</evidence>
<dbReference type="Gene3D" id="3.90.76.10">
    <property type="entry name" value="Dipeptide-binding Protein, Domain 1"/>
    <property type="match status" value="1"/>
</dbReference>
<evidence type="ECO:0000256" key="5">
    <source>
        <dbReference type="ARBA" id="ARBA00022856"/>
    </source>
</evidence>
<dbReference type="STRING" id="192814.GCA_900166575_01891"/>
<feature type="chain" id="PRO_5038449145" evidence="8">
    <location>
        <begin position="21"/>
        <end position="548"/>
    </location>
</feature>
<dbReference type="PROSITE" id="PS51257">
    <property type="entry name" value="PROKAR_LIPOPROTEIN"/>
    <property type="match status" value="1"/>
</dbReference>
<evidence type="ECO:0000256" key="6">
    <source>
        <dbReference type="ARBA" id="ARBA00023139"/>
    </source>
</evidence>
<evidence type="ECO:0000256" key="4">
    <source>
        <dbReference type="ARBA" id="ARBA00022729"/>
    </source>
</evidence>
<proteinExistence type="inferred from homology"/>
<dbReference type="Gene3D" id="3.40.190.10">
    <property type="entry name" value="Periplasmic binding protein-like II"/>
    <property type="match status" value="1"/>
</dbReference>
<keyword evidence="11" id="KW-1185">Reference proteome</keyword>
<feature type="signal peptide" evidence="8">
    <location>
        <begin position="1"/>
        <end position="20"/>
    </location>
</feature>
<comment type="caution">
    <text evidence="10">The sequence shown here is derived from an EMBL/GenBank/DDBJ whole genome shotgun (WGS) entry which is preliminary data.</text>
</comment>
<protein>
    <submittedName>
        <fullName evidence="10">Peptide ABC transporter substrate-binding protein</fullName>
    </submittedName>
</protein>
<dbReference type="InterPro" id="IPR039424">
    <property type="entry name" value="SBP_5"/>
</dbReference>
<dbReference type="InterPro" id="IPR000914">
    <property type="entry name" value="SBP_5_dom"/>
</dbReference>
<dbReference type="SUPFAM" id="SSF53850">
    <property type="entry name" value="Periplasmic binding protein-like II"/>
    <property type="match status" value="1"/>
</dbReference>
<evidence type="ECO:0000256" key="1">
    <source>
        <dbReference type="ARBA" id="ARBA00004193"/>
    </source>
</evidence>
<dbReference type="AlphaFoldDB" id="A0A4Z0H4L6"/>
<gene>
    <name evidence="10" type="ORF">E4663_07680</name>
</gene>
<dbReference type="FunFam" id="3.10.105.10:FF:000001">
    <property type="entry name" value="Oligopeptide ABC transporter, oligopeptide-binding protein"/>
    <property type="match status" value="1"/>
</dbReference>
<dbReference type="PANTHER" id="PTHR30290:SF10">
    <property type="entry name" value="PERIPLASMIC OLIGOPEPTIDE-BINDING PROTEIN-RELATED"/>
    <property type="match status" value="1"/>
</dbReference>
<accession>A0A4Z0H4L6</accession>
<evidence type="ECO:0000256" key="7">
    <source>
        <dbReference type="ARBA" id="ARBA00023288"/>
    </source>
</evidence>
<keyword evidence="5" id="KW-0653">Protein transport</keyword>
<keyword evidence="6" id="KW-0564">Palmitate</keyword>
<keyword evidence="3" id="KW-0813">Transport</keyword>
<reference evidence="10 11" key="1">
    <citation type="journal article" date="2003" name="Int. J. Syst. Evol. Microbiol.">
        <title>Halobacillus salinus sp. nov., isolated from a salt lake on the coast of the East Sea in Korea.</title>
        <authorList>
            <person name="Yoon J.H."/>
            <person name="Kang K.H."/>
            <person name="Park Y.H."/>
        </authorList>
    </citation>
    <scope>NUCLEOTIDE SEQUENCE [LARGE SCALE GENOMIC DNA]</scope>
    <source>
        <strain evidence="10 11">HSL-3</strain>
    </source>
</reference>
<dbReference type="Proteomes" id="UP000297982">
    <property type="component" value="Unassembled WGS sequence"/>
</dbReference>
<dbReference type="GO" id="GO:0030288">
    <property type="term" value="C:outer membrane-bounded periplasmic space"/>
    <property type="evidence" value="ECO:0007669"/>
    <property type="project" value="UniProtKB-ARBA"/>
</dbReference>
<comment type="similarity">
    <text evidence="2">Belongs to the bacterial solute-binding protein 5 family.</text>
</comment>
<dbReference type="EMBL" id="SRJC01000001">
    <property type="protein sequence ID" value="TGB04864.1"/>
    <property type="molecule type" value="Genomic_DNA"/>
</dbReference>
<comment type="subcellular location">
    <subcellularLocation>
        <location evidence="1">Cell membrane</location>
        <topology evidence="1">Lipid-anchor</topology>
    </subcellularLocation>
</comment>
<dbReference type="PIRSF" id="PIRSF002741">
    <property type="entry name" value="MppA"/>
    <property type="match status" value="1"/>
</dbReference>
<evidence type="ECO:0000313" key="11">
    <source>
        <dbReference type="Proteomes" id="UP000297982"/>
    </source>
</evidence>
<dbReference type="PANTHER" id="PTHR30290">
    <property type="entry name" value="PERIPLASMIC BINDING COMPONENT OF ABC TRANSPORTER"/>
    <property type="match status" value="1"/>
</dbReference>
<dbReference type="Gene3D" id="3.10.105.10">
    <property type="entry name" value="Dipeptide-binding Protein, Domain 3"/>
    <property type="match status" value="1"/>
</dbReference>
<dbReference type="GO" id="GO:0043190">
    <property type="term" value="C:ATP-binding cassette (ABC) transporter complex"/>
    <property type="evidence" value="ECO:0007669"/>
    <property type="project" value="InterPro"/>
</dbReference>
<dbReference type="FunFam" id="3.90.76.10:FF:000001">
    <property type="entry name" value="Oligopeptide ABC transporter substrate-binding protein"/>
    <property type="match status" value="1"/>
</dbReference>
<evidence type="ECO:0000256" key="2">
    <source>
        <dbReference type="ARBA" id="ARBA00005695"/>
    </source>
</evidence>
<dbReference type="CDD" id="cd08504">
    <property type="entry name" value="PBP2_OppA"/>
    <property type="match status" value="1"/>
</dbReference>
<evidence type="ECO:0000256" key="8">
    <source>
        <dbReference type="SAM" id="SignalP"/>
    </source>
</evidence>
<dbReference type="RefSeq" id="WP_135327152.1">
    <property type="nucleotide sequence ID" value="NZ_SRJC01000001.1"/>
</dbReference>
<keyword evidence="5" id="KW-0571">Peptide transport</keyword>
<keyword evidence="4 8" id="KW-0732">Signal</keyword>
<name>A0A4Z0H4L6_9BACI</name>
<dbReference type="InterPro" id="IPR030678">
    <property type="entry name" value="Peptide/Ni-bd"/>
</dbReference>
<dbReference type="GO" id="GO:1904680">
    <property type="term" value="F:peptide transmembrane transporter activity"/>
    <property type="evidence" value="ECO:0007669"/>
    <property type="project" value="TreeGrafter"/>
</dbReference>